<feature type="region of interest" description="Disordered" evidence="4">
    <location>
        <begin position="178"/>
        <end position="212"/>
    </location>
</feature>
<dbReference type="InterPro" id="IPR009056">
    <property type="entry name" value="Cyt_c-like_dom"/>
</dbReference>
<evidence type="ECO:0000256" key="2">
    <source>
        <dbReference type="ARBA" id="ARBA00022723"/>
    </source>
</evidence>
<dbReference type="GO" id="GO:0020037">
    <property type="term" value="F:heme binding"/>
    <property type="evidence" value="ECO:0007669"/>
    <property type="project" value="InterPro"/>
</dbReference>
<dbReference type="Gene3D" id="1.10.760.10">
    <property type="entry name" value="Cytochrome c-like domain"/>
    <property type="match status" value="1"/>
</dbReference>
<keyword evidence="3" id="KW-0408">Iron</keyword>
<evidence type="ECO:0000256" key="4">
    <source>
        <dbReference type="SAM" id="MobiDB-lite"/>
    </source>
</evidence>
<dbReference type="Pfam" id="PF13442">
    <property type="entry name" value="Cytochrome_CBB3"/>
    <property type="match status" value="1"/>
</dbReference>
<dbReference type="GO" id="GO:0046872">
    <property type="term" value="F:metal ion binding"/>
    <property type="evidence" value="ECO:0007669"/>
    <property type="project" value="UniProtKB-KW"/>
</dbReference>
<protein>
    <submittedName>
        <fullName evidence="6">Cytochrome c</fullName>
    </submittedName>
</protein>
<organism evidence="6 7">
    <name type="scientific">Methylorubrum extorquens</name>
    <name type="common">Methylobacterium dichloromethanicum</name>
    <name type="synonym">Methylobacterium extorquens</name>
    <dbReference type="NCBI Taxonomy" id="408"/>
    <lineage>
        <taxon>Bacteria</taxon>
        <taxon>Pseudomonadati</taxon>
        <taxon>Pseudomonadota</taxon>
        <taxon>Alphaproteobacteria</taxon>
        <taxon>Hyphomicrobiales</taxon>
        <taxon>Methylobacteriaceae</taxon>
        <taxon>Methylorubrum</taxon>
    </lineage>
</organism>
<feature type="domain" description="Cytochrome c" evidence="5">
    <location>
        <begin position="80"/>
        <end position="151"/>
    </location>
</feature>
<dbReference type="AlphaFoldDB" id="A0AAX3WKT2"/>
<dbReference type="EMBL" id="CP073633">
    <property type="protein sequence ID" value="WHQ71028.1"/>
    <property type="molecule type" value="Genomic_DNA"/>
</dbReference>
<proteinExistence type="predicted"/>
<gene>
    <name evidence="6" type="ORF">KEC54_05355</name>
</gene>
<dbReference type="InterPro" id="IPR036909">
    <property type="entry name" value="Cyt_c-like_dom_sf"/>
</dbReference>
<dbReference type="SUPFAM" id="SSF46626">
    <property type="entry name" value="Cytochrome c"/>
    <property type="match status" value="1"/>
</dbReference>
<reference evidence="6" key="1">
    <citation type="journal article" date="2022" name="Biotechnol. Bioprocess Eng.">
        <title>Pan-genome Analysis Reveals Comparative Genomic Features of Central Metabolic Pathways in Methylorubrum extorquens.</title>
        <authorList>
            <person name="Lee G.M."/>
            <person name="Scott-Nevros Z.K."/>
            <person name="Lee S.-M."/>
            <person name="Kim D."/>
        </authorList>
    </citation>
    <scope>NUCLEOTIDE SEQUENCE</scope>
    <source>
        <strain evidence="6">ATCC 55366</strain>
    </source>
</reference>
<dbReference type="GeneID" id="72988494"/>
<accession>A0AAX3WKT2</accession>
<dbReference type="RefSeq" id="WP_003599830.1">
    <property type="nucleotide sequence ID" value="NZ_BJVP01000052.1"/>
</dbReference>
<evidence type="ECO:0000313" key="6">
    <source>
        <dbReference type="EMBL" id="WHQ71028.1"/>
    </source>
</evidence>
<evidence type="ECO:0000259" key="5">
    <source>
        <dbReference type="Pfam" id="PF13442"/>
    </source>
</evidence>
<keyword evidence="2" id="KW-0479">Metal-binding</keyword>
<evidence type="ECO:0000313" key="7">
    <source>
        <dbReference type="Proteomes" id="UP001223720"/>
    </source>
</evidence>
<evidence type="ECO:0000256" key="3">
    <source>
        <dbReference type="ARBA" id="ARBA00023004"/>
    </source>
</evidence>
<dbReference type="Proteomes" id="UP001223720">
    <property type="component" value="Chromosome"/>
</dbReference>
<dbReference type="GO" id="GO:0009055">
    <property type="term" value="F:electron transfer activity"/>
    <property type="evidence" value="ECO:0007669"/>
    <property type="project" value="InterPro"/>
</dbReference>
<evidence type="ECO:0000256" key="1">
    <source>
        <dbReference type="ARBA" id="ARBA00022617"/>
    </source>
</evidence>
<name>A0AAX3WKT2_METEX</name>
<keyword evidence="1" id="KW-0349">Heme</keyword>
<sequence length="212" mass="22406">MRTAKIVLITLLSTGILAALAAAAVIYAGVFNVAATEPHWGLTSWVLETARVRSIRAHAAGLVPPSGYDDQAKLVPAVGHFAEHCATCHGGPGTKRSVLAEGMYPEPPDLKAATGRYSPGELFWILKNGIKMSGMPSMASDGDEMLWATVALLRKLPNMSEDDYNDLWMQAQAAGDHVGMNHSTAGTDGAKQADQPSAASRPDGGARHKHSH</sequence>